<name>A0A554WNR7_9BURK</name>
<feature type="compositionally biased region" description="Basic and acidic residues" evidence="1">
    <location>
        <begin position="232"/>
        <end position="246"/>
    </location>
</feature>
<feature type="compositionally biased region" description="Low complexity" evidence="1">
    <location>
        <begin position="32"/>
        <end position="41"/>
    </location>
</feature>
<evidence type="ECO:0000256" key="1">
    <source>
        <dbReference type="SAM" id="MobiDB-lite"/>
    </source>
</evidence>
<reference evidence="2 3" key="1">
    <citation type="submission" date="2019-07" db="EMBL/GenBank/DDBJ databases">
        <title>Tepidimonas sediminis YIM 72259 draft genome.</title>
        <authorList>
            <person name="Da Costa M.S."/>
            <person name="Froufe H.J.C."/>
            <person name="Egas C."/>
            <person name="Albuquerque L."/>
        </authorList>
    </citation>
    <scope>NUCLEOTIDE SEQUENCE [LARGE SCALE GENOMIC DNA]</scope>
    <source>
        <strain evidence="2 3">YIM 72259</strain>
    </source>
</reference>
<evidence type="ECO:0000313" key="3">
    <source>
        <dbReference type="Proteomes" id="UP000320225"/>
    </source>
</evidence>
<proteinExistence type="predicted"/>
<dbReference type="Proteomes" id="UP000320225">
    <property type="component" value="Unassembled WGS sequence"/>
</dbReference>
<gene>
    <name evidence="2" type="ORF">Tsedi_01459</name>
</gene>
<feature type="region of interest" description="Disordered" evidence="1">
    <location>
        <begin position="209"/>
        <end position="246"/>
    </location>
</feature>
<protein>
    <submittedName>
        <fullName evidence="2">Uncharacterized protein</fullName>
    </submittedName>
</protein>
<dbReference type="RefSeq" id="WP_143895180.1">
    <property type="nucleotide sequence ID" value="NZ_VJND01000008.1"/>
</dbReference>
<evidence type="ECO:0000313" key="2">
    <source>
        <dbReference type="EMBL" id="TSE25213.1"/>
    </source>
</evidence>
<feature type="compositionally biased region" description="Low complexity" evidence="1">
    <location>
        <begin position="54"/>
        <end position="66"/>
    </location>
</feature>
<feature type="compositionally biased region" description="Low complexity" evidence="1">
    <location>
        <begin position="98"/>
        <end position="110"/>
    </location>
</feature>
<keyword evidence="3" id="KW-1185">Reference proteome</keyword>
<dbReference type="EMBL" id="VJND01000008">
    <property type="protein sequence ID" value="TSE25213.1"/>
    <property type="molecule type" value="Genomic_DNA"/>
</dbReference>
<dbReference type="OrthoDB" id="8898676at2"/>
<feature type="compositionally biased region" description="Basic and acidic residues" evidence="1">
    <location>
        <begin position="111"/>
        <end position="147"/>
    </location>
</feature>
<accession>A0A554WNR7</accession>
<feature type="region of interest" description="Disordered" evidence="1">
    <location>
        <begin position="1"/>
        <end position="160"/>
    </location>
</feature>
<comment type="caution">
    <text evidence="2">The sequence shown here is derived from an EMBL/GenBank/DDBJ whole genome shotgun (WGS) entry which is preliminary data.</text>
</comment>
<organism evidence="2 3">
    <name type="scientific">Tepidimonas sediminis</name>
    <dbReference type="NCBI Taxonomy" id="2588941"/>
    <lineage>
        <taxon>Bacteria</taxon>
        <taxon>Pseudomonadati</taxon>
        <taxon>Pseudomonadota</taxon>
        <taxon>Betaproteobacteria</taxon>
        <taxon>Burkholderiales</taxon>
        <taxon>Tepidimonas</taxon>
    </lineage>
</organism>
<sequence length="246" mass="25959">MLTISSIAVAPSPQATPVVRAQPVTPVRPGNAVARDAAAPAQVTPQGEAGRVQAAATPPLAPVAPAQETQRPDPQVNAAAPERAGLPPAQGRPEPGPREQAQAAAQQAQQDRAERARAEDAGRRAEERRAQARGEAQRSEPAQRSDAQDEGYPPVKNPALEALDTQIKELLPNLWKASRTAVDMVIGEEARKAAAERAQKLEELHQRLNARPLASLPPGEPQQSYGVAADGAGRDAKPGPRIDRLV</sequence>
<dbReference type="AlphaFoldDB" id="A0A554WNR7"/>